<reference evidence="2 3" key="1">
    <citation type="submission" date="2022-11" db="EMBL/GenBank/DDBJ databases">
        <title>Haliovirga abyssi gen. nov., sp. nov., a mesophilic fermentative bacterium isolated from the Iheya North hydrothermal field and the proposal of Haliovirgaceae fam. nov.</title>
        <authorList>
            <person name="Miyazaki U."/>
            <person name="Tame A."/>
            <person name="Miyazaki J."/>
            <person name="Takai K."/>
            <person name="Sawayama S."/>
            <person name="Kitajima M."/>
            <person name="Okamoto A."/>
            <person name="Nakagawa S."/>
        </authorList>
    </citation>
    <scope>NUCLEOTIDE SEQUENCE [LARGE SCALE GENOMIC DNA]</scope>
    <source>
        <strain evidence="2 3">IC12</strain>
    </source>
</reference>
<dbReference type="Proteomes" id="UP001321582">
    <property type="component" value="Chromosome"/>
</dbReference>
<dbReference type="KEGG" id="haby:HLVA_05950"/>
<dbReference type="EMBL" id="AP027059">
    <property type="protein sequence ID" value="BDU50026.1"/>
    <property type="molecule type" value="Genomic_DNA"/>
</dbReference>
<dbReference type="PANTHER" id="PTHR30217">
    <property type="entry name" value="PEPTIDASE U32 FAMILY"/>
    <property type="match status" value="1"/>
</dbReference>
<evidence type="ECO:0000313" key="2">
    <source>
        <dbReference type="EMBL" id="BDU50026.1"/>
    </source>
</evidence>
<dbReference type="Pfam" id="PF12392">
    <property type="entry name" value="DUF3656"/>
    <property type="match status" value="1"/>
</dbReference>
<protein>
    <submittedName>
        <fullName evidence="2">Protease</fullName>
    </submittedName>
</protein>
<accession>A0AAU9DV80</accession>
<dbReference type="InterPro" id="IPR020988">
    <property type="entry name" value="Pept_U32_collagenase"/>
</dbReference>
<dbReference type="InterPro" id="IPR001539">
    <property type="entry name" value="Peptidase_U32"/>
</dbReference>
<dbReference type="InterPro" id="IPR051454">
    <property type="entry name" value="RNA/ubiquinone_mod_enzymes"/>
</dbReference>
<organism evidence="2 3">
    <name type="scientific">Haliovirga abyssi</name>
    <dbReference type="NCBI Taxonomy" id="2996794"/>
    <lineage>
        <taxon>Bacteria</taxon>
        <taxon>Fusobacteriati</taxon>
        <taxon>Fusobacteriota</taxon>
        <taxon>Fusobacteriia</taxon>
        <taxon>Fusobacteriales</taxon>
        <taxon>Haliovirgaceae</taxon>
        <taxon>Haliovirga</taxon>
    </lineage>
</organism>
<proteinExistence type="predicted"/>
<evidence type="ECO:0000313" key="3">
    <source>
        <dbReference type="Proteomes" id="UP001321582"/>
    </source>
</evidence>
<sequence>MEIVAPAGSPSSLKAAIKAGADAVYLGIKGFGARRNAVNFGVDEIVEYIDYAHLRGVKIYLTLNSIMSDNEIESIYRNVKKLYLAGIDAIIVQDFGVFKFLKENFKNLNLHASTQMTITNNLEAKFLKENGFDRAVLARELSFEEIKKIQNSSKIDLEIFVSGALCISYSGKCYMSSFIGGRSGNRGMCAQPCRKLYNKDGEEKYFLSPKDQLLGKEEINLLKSINISSIKIEGRMKNEKYVYEIVKYYRKLVDESYSDDIGNKNILKIFNRGYSKGYFYGVDKENILNRENSADFGYEIGKIFENNRIEIKDKIKLGDGITFVDKDNKVIEGRYVNKIFLENNREVKEAEKTIIKLNKIPEGSKYIFKTYDKELDDNIEKDLKNITKRINIYAEIIIEKGKKLSLKFIYKNRGKEIKSEVLGEVITEKAKKSIDKKIILEKISELGETTFKINNSRIKYDGESFVSFKELKNLKRECAEKLEKNIIDFYKRKDDYEDIKKISEEDNLKNKSDKSEELVISATVFNENQENFLRKLGIEKIYKKGYSIINEDELTKINFEEKNKIEDEDDIKLSKNITQLVINKDKLTVDYSMNIFNSYALRFYENLGNIDTIFLSQEMSEKQIMNLKKGKNRLGIVVYGCPKVMEVRVPLFEEKVSELTNEFKDKYFVKINDLGHSELYLKKPLNLIRQIDDLESYGINEVRLDFTFEDEFEISRIIKNLKDRTGEYIPYNYEKGVF</sequence>
<keyword evidence="2" id="KW-0645">Protease</keyword>
<dbReference type="PANTHER" id="PTHR30217:SF10">
    <property type="entry name" value="23S RRNA 5-HYDROXYCYTIDINE C2501 SYNTHASE"/>
    <property type="match status" value="1"/>
</dbReference>
<name>A0AAU9DV80_9FUSO</name>
<evidence type="ECO:0000259" key="1">
    <source>
        <dbReference type="Pfam" id="PF12392"/>
    </source>
</evidence>
<dbReference type="PROSITE" id="PS01276">
    <property type="entry name" value="PEPTIDASE_U32"/>
    <property type="match status" value="1"/>
</dbReference>
<dbReference type="GO" id="GO:0006508">
    <property type="term" value="P:proteolysis"/>
    <property type="evidence" value="ECO:0007669"/>
    <property type="project" value="UniProtKB-KW"/>
</dbReference>
<keyword evidence="2" id="KW-0378">Hydrolase</keyword>
<feature type="domain" description="Peptidase U32 collagenase" evidence="1">
    <location>
        <begin position="367"/>
        <end position="486"/>
    </location>
</feature>
<dbReference type="AlphaFoldDB" id="A0AAU9DV80"/>
<dbReference type="Pfam" id="PF01136">
    <property type="entry name" value="Peptidase_U32"/>
    <property type="match status" value="1"/>
</dbReference>
<keyword evidence="3" id="KW-1185">Reference proteome</keyword>
<dbReference type="GO" id="GO:0008233">
    <property type="term" value="F:peptidase activity"/>
    <property type="evidence" value="ECO:0007669"/>
    <property type="project" value="UniProtKB-KW"/>
</dbReference>
<gene>
    <name evidence="2" type="ORF">HLVA_05950</name>
</gene>